<dbReference type="EMBL" id="WELI01000001">
    <property type="protein sequence ID" value="KAB7733074.1"/>
    <property type="molecule type" value="Genomic_DNA"/>
</dbReference>
<dbReference type="InterPro" id="IPR008984">
    <property type="entry name" value="SMAD_FHA_dom_sf"/>
</dbReference>
<dbReference type="Proteomes" id="UP000488299">
    <property type="component" value="Unassembled WGS sequence"/>
</dbReference>
<dbReference type="AlphaFoldDB" id="A0A7J5U5F7"/>
<gene>
    <name evidence="3" type="ORF">F5984_03815</name>
</gene>
<evidence type="ECO:0000259" key="2">
    <source>
        <dbReference type="PROSITE" id="PS50006"/>
    </source>
</evidence>
<evidence type="ECO:0000313" key="3">
    <source>
        <dbReference type="EMBL" id="KAB7733074.1"/>
    </source>
</evidence>
<protein>
    <submittedName>
        <fullName evidence="3">FHA domain-containing protein</fullName>
    </submittedName>
</protein>
<proteinExistence type="predicted"/>
<evidence type="ECO:0000256" key="1">
    <source>
        <dbReference type="SAM" id="MobiDB-lite"/>
    </source>
</evidence>
<name>A0A7J5U5F7_9BACT</name>
<organism evidence="3 4">
    <name type="scientific">Rudanella paleaurantiibacter</name>
    <dbReference type="NCBI Taxonomy" id="2614655"/>
    <lineage>
        <taxon>Bacteria</taxon>
        <taxon>Pseudomonadati</taxon>
        <taxon>Bacteroidota</taxon>
        <taxon>Cytophagia</taxon>
        <taxon>Cytophagales</taxon>
        <taxon>Cytophagaceae</taxon>
        <taxon>Rudanella</taxon>
    </lineage>
</organism>
<dbReference type="InterPro" id="IPR000253">
    <property type="entry name" value="FHA_dom"/>
</dbReference>
<dbReference type="SUPFAM" id="SSF49879">
    <property type="entry name" value="SMAD/FHA domain"/>
    <property type="match status" value="1"/>
</dbReference>
<accession>A0A7J5U5F7</accession>
<comment type="caution">
    <text evidence="3">The sequence shown here is derived from an EMBL/GenBank/DDBJ whole genome shotgun (WGS) entry which is preliminary data.</text>
</comment>
<feature type="region of interest" description="Disordered" evidence="1">
    <location>
        <begin position="15"/>
        <end position="58"/>
    </location>
</feature>
<dbReference type="CDD" id="cd00060">
    <property type="entry name" value="FHA"/>
    <property type="match status" value="1"/>
</dbReference>
<feature type="compositionally biased region" description="Pro residues" evidence="1">
    <location>
        <begin position="40"/>
        <end position="49"/>
    </location>
</feature>
<reference evidence="3 4" key="1">
    <citation type="submission" date="2019-10" db="EMBL/GenBank/DDBJ databases">
        <title>Rudanella paleaurantiibacter sp. nov., isolated from sludge.</title>
        <authorList>
            <person name="Xu S.Q."/>
        </authorList>
    </citation>
    <scope>NUCLEOTIDE SEQUENCE [LARGE SCALE GENOMIC DNA]</scope>
    <source>
        <strain evidence="3 4">HX-22-17</strain>
    </source>
</reference>
<keyword evidence="4" id="KW-1185">Reference proteome</keyword>
<dbReference type="RefSeq" id="WP_152122905.1">
    <property type="nucleotide sequence ID" value="NZ_WELI01000001.1"/>
</dbReference>
<feature type="domain" description="FHA" evidence="2">
    <location>
        <begin position="194"/>
        <end position="272"/>
    </location>
</feature>
<evidence type="ECO:0000313" key="4">
    <source>
        <dbReference type="Proteomes" id="UP000488299"/>
    </source>
</evidence>
<sequence length="307" mass="33718">MAFIDNLKQFFGLGSGAASSGPDGARPEPVPAESPEQRPIVPPVAPPPDLARGTMPATPQQREQLYRFVVDKLAAYVSETDGLPVGLTLWIRCASPEEEDRMGVALYAGQPGHFKAELSRHLANQYIKLAPAWQFDWQFVRDALPPDCTYQQGNLGLTVVHPQSSQPLRARLRTLTGQTIQETYLLDPAVQAEFRIGRGDMVQTASGRVRTNDIAFVDSGEPHFDPQRGEPNLSVSRQHATIRYDAANRQYRLFADAGGLPANGNKTKILRVDDTVERADLPGVGYRLAHADQIELGGEAKLLIEML</sequence>
<dbReference type="Gene3D" id="2.60.200.20">
    <property type="match status" value="1"/>
</dbReference>
<dbReference type="PROSITE" id="PS50006">
    <property type="entry name" value="FHA_DOMAIN"/>
    <property type="match status" value="1"/>
</dbReference>